<dbReference type="Pfam" id="PF03773">
    <property type="entry name" value="ArsP_1"/>
    <property type="match status" value="1"/>
</dbReference>
<feature type="transmembrane region" description="Helical" evidence="7">
    <location>
        <begin position="12"/>
        <end position="32"/>
    </location>
</feature>
<evidence type="ECO:0000313" key="8">
    <source>
        <dbReference type="EMBL" id="SFS99364.1"/>
    </source>
</evidence>
<feature type="transmembrane region" description="Helical" evidence="7">
    <location>
        <begin position="96"/>
        <end position="119"/>
    </location>
</feature>
<keyword evidence="3" id="KW-1003">Cell membrane</keyword>
<evidence type="ECO:0000256" key="2">
    <source>
        <dbReference type="ARBA" id="ARBA00006386"/>
    </source>
</evidence>
<evidence type="ECO:0000256" key="5">
    <source>
        <dbReference type="ARBA" id="ARBA00022989"/>
    </source>
</evidence>
<dbReference type="PANTHER" id="PTHR34184">
    <property type="entry name" value="UPF0718 PROTEIN YCGR"/>
    <property type="match status" value="1"/>
</dbReference>
<feature type="transmembrane region" description="Helical" evidence="7">
    <location>
        <begin position="52"/>
        <end position="75"/>
    </location>
</feature>
<reference evidence="9" key="1">
    <citation type="submission" date="2016-10" db="EMBL/GenBank/DDBJ databases">
        <authorList>
            <person name="Varghese N."/>
            <person name="Submissions S."/>
        </authorList>
    </citation>
    <scope>NUCLEOTIDE SEQUENCE [LARGE SCALE GENOMIC DNA]</scope>
    <source>
        <strain evidence="9">DSM 45789</strain>
    </source>
</reference>
<comment type="subcellular location">
    <subcellularLocation>
        <location evidence="1">Cell membrane</location>
        <topology evidence="1">Multi-pass membrane protein</topology>
    </subcellularLocation>
</comment>
<evidence type="ECO:0000256" key="4">
    <source>
        <dbReference type="ARBA" id="ARBA00022692"/>
    </source>
</evidence>
<dbReference type="PANTHER" id="PTHR34184:SF4">
    <property type="entry name" value="UPF0718 PROTEIN YCGR"/>
    <property type="match status" value="1"/>
</dbReference>
<dbReference type="OrthoDB" id="9810876at2"/>
<dbReference type="RefSeq" id="WP_091839268.1">
    <property type="nucleotide sequence ID" value="NZ_FPAA01000015.1"/>
</dbReference>
<evidence type="ECO:0000256" key="3">
    <source>
        <dbReference type="ARBA" id="ARBA00022475"/>
    </source>
</evidence>
<evidence type="ECO:0008006" key="10">
    <source>
        <dbReference type="Google" id="ProtNLM"/>
    </source>
</evidence>
<keyword evidence="9" id="KW-1185">Reference proteome</keyword>
<dbReference type="EMBL" id="FPAA01000015">
    <property type="protein sequence ID" value="SFS99364.1"/>
    <property type="molecule type" value="Genomic_DNA"/>
</dbReference>
<sequence length="343" mass="37792">MNHWARRLYVEGTGVLVIAGFLYMILSGVTTIEEKGWLTMLSLPHIPSSIQNLSTVFLSIFIEGIPFILLGVLISSVIQVSIQEETLFRWIPKNPLLAIPLTLTLGLVLPICECGIVPVARRLIQKGLPPYIPFTFLLAAPVINPITLMATYFAFGSQWDMVINRALLAGGIATVMGLLCYRLSNQGVLTINEECEGACTCHHGQEHARALDQRDRMSEALYHGIFELMNMGKYFIGGALLAATFQTYVGYSLIAEWSHQGWLPILLMMGLAFGLSLCSSADAFVAASFRGVMPTAPLLAFLVYGPIMDLKNLLMMLGSFRKRIVIFFFVGTTLLTLVSIHLS</sequence>
<accession>A0A1I6UD76</accession>
<organism evidence="8 9">
    <name type="scientific">Marininema halotolerans</name>
    <dbReference type="NCBI Taxonomy" id="1155944"/>
    <lineage>
        <taxon>Bacteria</taxon>
        <taxon>Bacillati</taxon>
        <taxon>Bacillota</taxon>
        <taxon>Bacilli</taxon>
        <taxon>Bacillales</taxon>
        <taxon>Thermoactinomycetaceae</taxon>
        <taxon>Marininema</taxon>
    </lineage>
</organism>
<keyword evidence="5 7" id="KW-1133">Transmembrane helix</keyword>
<dbReference type="Proteomes" id="UP000198660">
    <property type="component" value="Unassembled WGS sequence"/>
</dbReference>
<keyword evidence="6 7" id="KW-0472">Membrane</keyword>
<feature type="transmembrane region" description="Helical" evidence="7">
    <location>
        <begin position="234"/>
        <end position="254"/>
    </location>
</feature>
<dbReference type="InterPro" id="IPR005524">
    <property type="entry name" value="DUF318"/>
</dbReference>
<comment type="similarity">
    <text evidence="2">Belongs to the UPF0718 family.</text>
</comment>
<keyword evidence="4 7" id="KW-0812">Transmembrane</keyword>
<dbReference type="InterPro" id="IPR052923">
    <property type="entry name" value="UPF0718"/>
</dbReference>
<feature type="transmembrane region" description="Helical" evidence="7">
    <location>
        <begin position="261"/>
        <end position="277"/>
    </location>
</feature>
<protein>
    <recommendedName>
        <fullName evidence="10">Permease</fullName>
    </recommendedName>
</protein>
<dbReference type="GO" id="GO:0005886">
    <property type="term" value="C:plasma membrane"/>
    <property type="evidence" value="ECO:0007669"/>
    <property type="project" value="UniProtKB-SubCell"/>
</dbReference>
<feature type="transmembrane region" description="Helical" evidence="7">
    <location>
        <begin position="131"/>
        <end position="154"/>
    </location>
</feature>
<proteinExistence type="inferred from homology"/>
<feature type="transmembrane region" description="Helical" evidence="7">
    <location>
        <begin position="324"/>
        <end position="342"/>
    </location>
</feature>
<gene>
    <name evidence="8" type="ORF">SAMN05444972_11566</name>
</gene>
<evidence type="ECO:0000256" key="1">
    <source>
        <dbReference type="ARBA" id="ARBA00004651"/>
    </source>
</evidence>
<evidence type="ECO:0000256" key="6">
    <source>
        <dbReference type="ARBA" id="ARBA00023136"/>
    </source>
</evidence>
<evidence type="ECO:0000313" key="9">
    <source>
        <dbReference type="Proteomes" id="UP000198660"/>
    </source>
</evidence>
<name>A0A1I6UD76_9BACL</name>
<dbReference type="AlphaFoldDB" id="A0A1I6UD76"/>
<feature type="transmembrane region" description="Helical" evidence="7">
    <location>
        <begin position="283"/>
        <end position="304"/>
    </location>
</feature>
<evidence type="ECO:0000256" key="7">
    <source>
        <dbReference type="SAM" id="Phobius"/>
    </source>
</evidence>